<evidence type="ECO:0000259" key="2">
    <source>
        <dbReference type="Pfam" id="PF01408"/>
    </source>
</evidence>
<evidence type="ECO:0000313" key="4">
    <source>
        <dbReference type="EMBL" id="MBN4059699.1"/>
    </source>
</evidence>
<evidence type="ECO:0000313" key="5">
    <source>
        <dbReference type="Proteomes" id="UP000724964"/>
    </source>
</evidence>
<sequence>MTTGVAIIGLGIMGNRMLASLKMHDGFRVAAAWDPSSEARDQAKLDYPDVLVLGGATAAVDVAGVDVVYIACPPKAHADYISMAAKAGKAVYCEKPLGVDVAESAALVELFASQGIINAVNFPFAANLQVDYLQAALGGGQLGEVMSVDLQLHFNPWPRSWQSTATWLAERAEGGYLREVGSHFVFLTERLFGEATLVHSSVSYPDDEACETSFAAALDCSGVPVHLSGTSLGAGPDVVEFTIHGSHKSI</sequence>
<keyword evidence="5" id="KW-1185">Reference proteome</keyword>
<dbReference type="Pfam" id="PF01408">
    <property type="entry name" value="GFO_IDH_MocA"/>
    <property type="match status" value="1"/>
</dbReference>
<feature type="domain" description="GFO/IDH/MocA-like oxidoreductase" evidence="3">
    <location>
        <begin position="133"/>
        <end position="250"/>
    </location>
</feature>
<dbReference type="EMBL" id="JAFIUH010000023">
    <property type="protein sequence ID" value="MBN4059699.1"/>
    <property type="molecule type" value="Genomic_DNA"/>
</dbReference>
<dbReference type="Proteomes" id="UP000724964">
    <property type="component" value="Unassembled WGS sequence"/>
</dbReference>
<dbReference type="Gene3D" id="3.40.50.720">
    <property type="entry name" value="NAD(P)-binding Rossmann-like Domain"/>
    <property type="match status" value="1"/>
</dbReference>
<organism evidence="4 5">
    <name type="scientific">Acidimicrobium ferrooxidans</name>
    <dbReference type="NCBI Taxonomy" id="53635"/>
    <lineage>
        <taxon>Bacteria</taxon>
        <taxon>Bacillati</taxon>
        <taxon>Actinomycetota</taxon>
        <taxon>Acidimicrobiia</taxon>
        <taxon>Acidimicrobiales</taxon>
        <taxon>Acidimicrobiaceae</taxon>
        <taxon>Acidimicrobium</taxon>
    </lineage>
</organism>
<evidence type="ECO:0000259" key="3">
    <source>
        <dbReference type="Pfam" id="PF22725"/>
    </source>
</evidence>
<dbReference type="SUPFAM" id="SSF55347">
    <property type="entry name" value="Glyceraldehyde-3-phosphate dehydrogenase-like, C-terminal domain"/>
    <property type="match status" value="1"/>
</dbReference>
<proteinExistence type="predicted"/>
<dbReference type="InterPro" id="IPR000683">
    <property type="entry name" value="Gfo/Idh/MocA-like_OxRdtase_N"/>
</dbReference>
<name>A0ABS3AP97_9ACTN</name>
<dbReference type="Gene3D" id="3.30.360.10">
    <property type="entry name" value="Dihydrodipicolinate Reductase, domain 2"/>
    <property type="match status" value="1"/>
</dbReference>
<dbReference type="InterPro" id="IPR055170">
    <property type="entry name" value="GFO_IDH_MocA-like_dom"/>
</dbReference>
<protein>
    <submittedName>
        <fullName evidence="4">Gfo/Idh/MocA family oxidoreductase</fullName>
    </submittedName>
</protein>
<keyword evidence="1" id="KW-0560">Oxidoreductase</keyword>
<feature type="domain" description="Gfo/Idh/MocA-like oxidoreductase N-terminal" evidence="2">
    <location>
        <begin position="5"/>
        <end position="122"/>
    </location>
</feature>
<dbReference type="InterPro" id="IPR050463">
    <property type="entry name" value="Gfo/Idh/MocA_oxidrdct_glycsds"/>
</dbReference>
<dbReference type="Pfam" id="PF22725">
    <property type="entry name" value="GFO_IDH_MocA_C3"/>
    <property type="match status" value="1"/>
</dbReference>
<reference evidence="4" key="1">
    <citation type="submission" date="2021-02" db="EMBL/GenBank/DDBJ databases">
        <title>Activity-based single-cell genomes from oceanic crustal fluid captures similar information to metagenomic and metatranscriptomic surveys with orders of magnitude less sampling.</title>
        <authorList>
            <person name="D'Angelo T.S."/>
            <person name="Orcutt B.N."/>
        </authorList>
    </citation>
    <scope>NUCLEOTIDE SEQUENCE [LARGE SCALE GENOMIC DNA]</scope>
    <source>
        <strain evidence="4">AH-315-J10</strain>
    </source>
</reference>
<dbReference type="InterPro" id="IPR036291">
    <property type="entry name" value="NAD(P)-bd_dom_sf"/>
</dbReference>
<feature type="non-terminal residue" evidence="4">
    <location>
        <position position="250"/>
    </location>
</feature>
<comment type="caution">
    <text evidence="4">The sequence shown here is derived from an EMBL/GenBank/DDBJ whole genome shotgun (WGS) entry which is preliminary data.</text>
</comment>
<dbReference type="PANTHER" id="PTHR43818:SF11">
    <property type="entry name" value="BCDNA.GH03377"/>
    <property type="match status" value="1"/>
</dbReference>
<evidence type="ECO:0000256" key="1">
    <source>
        <dbReference type="ARBA" id="ARBA00023002"/>
    </source>
</evidence>
<dbReference type="PANTHER" id="PTHR43818">
    <property type="entry name" value="BCDNA.GH03377"/>
    <property type="match status" value="1"/>
</dbReference>
<dbReference type="SUPFAM" id="SSF51735">
    <property type="entry name" value="NAD(P)-binding Rossmann-fold domains"/>
    <property type="match status" value="1"/>
</dbReference>
<gene>
    <name evidence="4" type="ORF">JYT35_01125</name>
</gene>
<accession>A0ABS3AP97</accession>